<dbReference type="PANTHER" id="PTHR43757:SF2">
    <property type="entry name" value="AMINOMETHYLTRANSFERASE, MITOCHONDRIAL"/>
    <property type="match status" value="1"/>
</dbReference>
<dbReference type="PIRSF" id="PIRSF006487">
    <property type="entry name" value="GcvT"/>
    <property type="match status" value="1"/>
</dbReference>
<evidence type="ECO:0000259" key="1">
    <source>
        <dbReference type="Pfam" id="PF01571"/>
    </source>
</evidence>
<dbReference type="Pfam" id="PF01571">
    <property type="entry name" value="GCV_T"/>
    <property type="match status" value="1"/>
</dbReference>
<dbReference type="SUPFAM" id="SSF103025">
    <property type="entry name" value="Folate-binding domain"/>
    <property type="match status" value="1"/>
</dbReference>
<accession>A0ABV3SYZ8</accession>
<protein>
    <recommendedName>
        <fullName evidence="1">GCVT N-terminal domain-containing protein</fullName>
    </recommendedName>
</protein>
<dbReference type="EMBL" id="JBFPJR010000008">
    <property type="protein sequence ID" value="MEX0427233.1"/>
    <property type="molecule type" value="Genomic_DNA"/>
</dbReference>
<organism evidence="2 3">
    <name type="scientific">Nocardioides eburneus</name>
    <dbReference type="NCBI Taxonomy" id="3231482"/>
    <lineage>
        <taxon>Bacteria</taxon>
        <taxon>Bacillati</taxon>
        <taxon>Actinomycetota</taxon>
        <taxon>Actinomycetes</taxon>
        <taxon>Propionibacteriales</taxon>
        <taxon>Nocardioidaceae</taxon>
        <taxon>Nocardioides</taxon>
    </lineage>
</organism>
<sequence>MSGPSVQDGIDRAGSAVNLLWKPGAAPWIPEVVLPEYAGWKTEQHAWYDTVTIADLSFHMSDTFISGPDATKALALTSANNYEKFAIGQAKQFVPVAEDGNIITDGILLRTGDQEYTLSGPPPAQNWVIYHAQQQGLDVEFTMNRETSARRDGSNPALFRYQIQGPLAGQLIEDVLGGPFPEIKFFHSAMVTIAGRPVRALRHGMAGQAGAEFIGEWKDAAVVKDALLEAGRQYGLVHQGAWSYPTASMGSGWIPSPTPAIYTDPSLKDYRQWISLFSYEGQKPLQGSFYSPKIEDYYCSPYELDYGRSISFNHDFIGRDALMKAKDDAPRTKVTLVFEREDVNRVLGEDPGFVHHYWRNRVETPDGTLVGTTFQTDIYDPVGTVMALTLVNKEQATPGTEVVVVWGQHPGAGTAPDADLGFPRLRATVQACPYNEVSRTIYRQDA</sequence>
<name>A0ABV3SYZ8_9ACTN</name>
<dbReference type="InterPro" id="IPR006222">
    <property type="entry name" value="GCVT_N"/>
</dbReference>
<reference evidence="2 3" key="1">
    <citation type="submission" date="2024-07" db="EMBL/GenBank/DDBJ databases">
        <authorList>
            <person name="Lee S."/>
            <person name="Kang M."/>
        </authorList>
    </citation>
    <scope>NUCLEOTIDE SEQUENCE [LARGE SCALE GENOMIC DNA]</scope>
    <source>
        <strain evidence="2 3">DS6</strain>
    </source>
</reference>
<gene>
    <name evidence="2" type="ORF">AB3X52_06330</name>
</gene>
<comment type="caution">
    <text evidence="2">The sequence shown here is derived from an EMBL/GenBank/DDBJ whole genome shotgun (WGS) entry which is preliminary data.</text>
</comment>
<evidence type="ECO:0000313" key="3">
    <source>
        <dbReference type="Proteomes" id="UP001556631"/>
    </source>
</evidence>
<dbReference type="RefSeq" id="WP_367992416.1">
    <property type="nucleotide sequence ID" value="NZ_JBFPJR010000008.1"/>
</dbReference>
<dbReference type="Proteomes" id="UP001556631">
    <property type="component" value="Unassembled WGS sequence"/>
</dbReference>
<evidence type="ECO:0000313" key="2">
    <source>
        <dbReference type="EMBL" id="MEX0427233.1"/>
    </source>
</evidence>
<dbReference type="InterPro" id="IPR028896">
    <property type="entry name" value="GcvT/YgfZ/DmdA"/>
</dbReference>
<keyword evidence="3" id="KW-1185">Reference proteome</keyword>
<dbReference type="Gene3D" id="3.30.1360.120">
    <property type="entry name" value="Probable tRNA modification gtpase trme, domain 1"/>
    <property type="match status" value="1"/>
</dbReference>
<proteinExistence type="predicted"/>
<feature type="domain" description="GCVT N-terminal" evidence="1">
    <location>
        <begin position="39"/>
        <end position="241"/>
    </location>
</feature>
<dbReference type="InterPro" id="IPR027266">
    <property type="entry name" value="TrmE/GcvT-like"/>
</dbReference>
<dbReference type="PANTHER" id="PTHR43757">
    <property type="entry name" value="AMINOMETHYLTRANSFERASE"/>
    <property type="match status" value="1"/>
</dbReference>